<gene>
    <name evidence="1" type="ORF">J2Z22_000834</name>
</gene>
<evidence type="ECO:0000313" key="2">
    <source>
        <dbReference type="Proteomes" id="UP001248709"/>
    </source>
</evidence>
<dbReference type="Gene3D" id="3.40.50.300">
    <property type="entry name" value="P-loop containing nucleotide triphosphate hydrolases"/>
    <property type="match status" value="1"/>
</dbReference>
<comment type="caution">
    <text evidence="1">The sequence shown here is derived from an EMBL/GenBank/DDBJ whole genome shotgun (WGS) entry which is preliminary data.</text>
</comment>
<proteinExistence type="predicted"/>
<organism evidence="1 2">
    <name type="scientific">Paenibacillus forsythiae</name>
    <dbReference type="NCBI Taxonomy" id="365616"/>
    <lineage>
        <taxon>Bacteria</taxon>
        <taxon>Bacillati</taxon>
        <taxon>Bacillota</taxon>
        <taxon>Bacilli</taxon>
        <taxon>Bacillales</taxon>
        <taxon>Paenibacillaceae</taxon>
        <taxon>Paenibacillus</taxon>
    </lineage>
</organism>
<evidence type="ECO:0000313" key="1">
    <source>
        <dbReference type="EMBL" id="MDT3425318.1"/>
    </source>
</evidence>
<keyword evidence="2" id="KW-1185">Reference proteome</keyword>
<sequence>MPIVRIKPDFFNNDAQTNFNANTHANPGLEIEEIAFSNRNILIEGIRGTGKTHILKMVRESCFEKFEVHRVLPVYLSLAKLSEYEILEDSKFRAHLYTNIVQSAISTIINNFSFIEKAGDPLHLKVLKTDAPILEAFIDRPIVEVLDEIKALFEMLNSELLSDDVKVVKDQSNNLGAEVAAKWFKLKGESIKKEHIEQIVNTLSHFNASRYIVNFFNGLNDILELNYTLLLLDEISGTSDKAQIEVFRLLRLIRASTETTTGTNFIYFIGGVYPPEKTNYPAKIKGHDFDFIQGEDCSMEYLEMDVLHDEYESFFRYITEKRINILHPESSGQTSWIFEDDRTFLLAAFTANGLPRRYFEILNNAYSIASKKFASETDIKRLDYSSVSTAIQNIADSQTLSDNQLTELDLHYLEKIIIPKLSARNSGAETRNESRDEDKRLPVHMFLSVSRGDRKKLGNLIYRGIIHNLSRTRKSKSLSPDSGEQKGILLMLDLAVAFYYRVFNVQKSVDYFQNDLRENAKNGYLYYSTITLIDPDQGPIQQSFDF</sequence>
<dbReference type="InterPro" id="IPR027417">
    <property type="entry name" value="P-loop_NTPase"/>
</dbReference>
<dbReference type="SUPFAM" id="SSF52540">
    <property type="entry name" value="P-loop containing nucleoside triphosphate hydrolases"/>
    <property type="match status" value="1"/>
</dbReference>
<dbReference type="Proteomes" id="UP001248709">
    <property type="component" value="Unassembled WGS sequence"/>
</dbReference>
<reference evidence="1 2" key="1">
    <citation type="submission" date="2023-07" db="EMBL/GenBank/DDBJ databases">
        <title>Genomic Encyclopedia of Type Strains, Phase IV (KMG-IV): sequencing the most valuable type-strain genomes for metagenomic binning, comparative biology and taxonomic classification.</title>
        <authorList>
            <person name="Goeker M."/>
        </authorList>
    </citation>
    <scope>NUCLEOTIDE SEQUENCE [LARGE SCALE GENOMIC DNA]</scope>
    <source>
        <strain evidence="1 2">T98</strain>
    </source>
</reference>
<dbReference type="RefSeq" id="WP_025700692.1">
    <property type="nucleotide sequence ID" value="NZ_JAUSUY010000003.1"/>
</dbReference>
<evidence type="ECO:0008006" key="3">
    <source>
        <dbReference type="Google" id="ProtNLM"/>
    </source>
</evidence>
<name>A0ABU3H3B6_9BACL</name>
<protein>
    <recommendedName>
        <fullName evidence="3">ATP-binding protein</fullName>
    </recommendedName>
</protein>
<accession>A0ABU3H3B6</accession>
<dbReference type="EMBL" id="JAUSUY010000003">
    <property type="protein sequence ID" value="MDT3425318.1"/>
    <property type="molecule type" value="Genomic_DNA"/>
</dbReference>